<feature type="transmembrane region" description="Helical" evidence="1">
    <location>
        <begin position="110"/>
        <end position="127"/>
    </location>
</feature>
<feature type="transmembrane region" description="Helical" evidence="1">
    <location>
        <begin position="39"/>
        <end position="61"/>
    </location>
</feature>
<organism evidence="2 3">
    <name type="scientific">Paenibacillus macquariensis</name>
    <dbReference type="NCBI Taxonomy" id="948756"/>
    <lineage>
        <taxon>Bacteria</taxon>
        <taxon>Bacillati</taxon>
        <taxon>Bacillota</taxon>
        <taxon>Bacilli</taxon>
        <taxon>Bacillales</taxon>
        <taxon>Paenibacillaceae</taxon>
        <taxon>Paenibacillus</taxon>
    </lineage>
</organism>
<keyword evidence="3" id="KW-1185">Reference proteome</keyword>
<keyword evidence="1" id="KW-1133">Transmembrane helix</keyword>
<evidence type="ECO:0000313" key="3">
    <source>
        <dbReference type="Proteomes" id="UP000186666"/>
    </source>
</evidence>
<dbReference type="Proteomes" id="UP000186666">
    <property type="component" value="Unassembled WGS sequence"/>
</dbReference>
<protein>
    <submittedName>
        <fullName evidence="2">Uncharacterized protein</fullName>
    </submittedName>
</protein>
<evidence type="ECO:0000256" key="1">
    <source>
        <dbReference type="SAM" id="Phobius"/>
    </source>
</evidence>
<comment type="caution">
    <text evidence="2">The sequence shown here is derived from an EMBL/GenBank/DDBJ whole genome shotgun (WGS) entry which is preliminary data.</text>
</comment>
<feature type="transmembrane region" description="Helical" evidence="1">
    <location>
        <begin position="82"/>
        <end position="104"/>
    </location>
</feature>
<keyword evidence="1" id="KW-0472">Membrane</keyword>
<reference evidence="2 3" key="1">
    <citation type="submission" date="2017-01" db="EMBL/GenBank/DDBJ databases">
        <authorList>
            <person name="Varghese N."/>
            <person name="Submissions S."/>
        </authorList>
    </citation>
    <scope>NUCLEOTIDE SEQUENCE [LARGE SCALE GENOMIC DNA]</scope>
    <source>
        <strain evidence="2 3">ATCC 23464</strain>
    </source>
</reference>
<keyword evidence="1" id="KW-0812">Transmembrane</keyword>
<evidence type="ECO:0000313" key="2">
    <source>
        <dbReference type="EMBL" id="SIQ46012.1"/>
    </source>
</evidence>
<dbReference type="EMBL" id="FTNK01000002">
    <property type="protein sequence ID" value="SIQ46012.1"/>
    <property type="molecule type" value="Genomic_DNA"/>
</dbReference>
<gene>
    <name evidence="2" type="ORF">SAMN05421578_10289</name>
</gene>
<sequence>MKEKLKKYSFLLILSLIFSLLYSYDESKKLYQKLEVNNYYGSLFLDIVVNFFSALFILEIVSRLNFFEYYRKFMMNYFNKKTGNFISFIVILILLFLLFLPIVLFIKPEYIVTFLGSHLLFVWIFLIDSFKNTETTKDNEQ</sequence>
<accession>A0ABY1JMI9</accession>
<proteinExistence type="predicted"/>
<name>A0ABY1JMI9_9BACL</name>